<reference evidence="6 7" key="1">
    <citation type="submission" date="2016-03" db="EMBL/GenBank/DDBJ databases">
        <authorList>
            <person name="Devillers H."/>
        </authorList>
    </citation>
    <scope>NUCLEOTIDE SEQUENCE [LARGE SCALE GENOMIC DNA]</scope>
    <source>
        <strain evidence="6">CBS 6772</strain>
    </source>
</reference>
<dbReference type="STRING" id="4955.A0A1G4M9L1"/>
<dbReference type="EMBL" id="LT598485">
    <property type="protein sequence ID" value="SCW00511.1"/>
    <property type="molecule type" value="Genomic_DNA"/>
</dbReference>
<evidence type="ECO:0000313" key="7">
    <source>
        <dbReference type="Proteomes" id="UP000190831"/>
    </source>
</evidence>
<evidence type="ECO:0000256" key="1">
    <source>
        <dbReference type="ARBA" id="ARBA00022658"/>
    </source>
</evidence>
<dbReference type="PANTHER" id="PTHR45982:SF1">
    <property type="entry name" value="REGULATOR OF CHROMOSOME CONDENSATION"/>
    <property type="match status" value="1"/>
</dbReference>
<dbReference type="OMA" id="IFVWGTG"/>
<feature type="repeat" description="RCC1" evidence="3">
    <location>
        <begin position="47"/>
        <end position="103"/>
    </location>
</feature>
<evidence type="ECO:0000256" key="4">
    <source>
        <dbReference type="SAM" id="MobiDB-lite"/>
    </source>
</evidence>
<dbReference type="InterPro" id="IPR000408">
    <property type="entry name" value="Reg_chr_condens"/>
</dbReference>
<keyword evidence="7" id="KW-1185">Reference proteome</keyword>
<dbReference type="Pfam" id="PF25390">
    <property type="entry name" value="WD40_RLD"/>
    <property type="match status" value="1"/>
</dbReference>
<evidence type="ECO:0000256" key="3">
    <source>
        <dbReference type="PROSITE-ProRule" id="PRU00235"/>
    </source>
</evidence>
<keyword evidence="1" id="KW-0344">Guanine-nucleotide releasing factor</keyword>
<name>A0A1G4M9L1_LACFM</name>
<dbReference type="PROSITE" id="PS50012">
    <property type="entry name" value="RCC1_3"/>
    <property type="match status" value="7"/>
</dbReference>
<sequence length="481" mass="52821">MSKRAASPTDSPAKRQKKHLVSTIHKHYGLINSQDDYKHMYLSLQPLDIFCWGTGSMCELGLGPLSKNKEVKRPRLNPYLPRTEAKIVSFAVGGMHVLALDQNNRIWSWGTNDSGALGRDTSGAREQLKDMDADDSSDDDDGDLNELESTPTKLPDDALPINEHKIVQIAATDNLSCALLDNGDVYAWGTFRCNEGILGFYKDSIKIQHTPWKVPAFSPVKIVQMAPGKDHILFLDEHGVVYAWGNGQQYQLGRKIMERSRLRTLDPRAFGLDNVKYISSGENHSFALTKDGKLYSWGLNQFGQCGVSAEVEDGALVTTPTEVLLPEGTKVRMVSAGEHHSLVLTEAGEVFSFGRLDMFEVGIPKDKLPEDTYKDAHGKARAIPIPTLLSDVPRFKNIAAGSHHSLAISEDGIVYSWGFGETYALGLGPAGEDVEIPTRIKNTATQDHSIMFVGCGGQFSVSGGVKLSDEEAEKRADKMDD</sequence>
<dbReference type="PRINTS" id="PR00633">
    <property type="entry name" value="RCCNDNSATION"/>
</dbReference>
<dbReference type="InterPro" id="IPR009091">
    <property type="entry name" value="RCC1/BLIP-II"/>
</dbReference>
<feature type="repeat" description="RCC1" evidence="3">
    <location>
        <begin position="292"/>
        <end position="347"/>
    </location>
</feature>
<evidence type="ECO:0000256" key="2">
    <source>
        <dbReference type="ARBA" id="ARBA00022737"/>
    </source>
</evidence>
<accession>A0A1G4M9L1</accession>
<proteinExistence type="predicted"/>
<gene>
    <name evidence="6" type="ORF">LAFE_0C05798G</name>
</gene>
<dbReference type="Gene3D" id="2.130.10.30">
    <property type="entry name" value="Regulator of chromosome condensation 1/beta-lactamase-inhibitor protein II"/>
    <property type="match status" value="1"/>
</dbReference>
<dbReference type="Proteomes" id="UP000190831">
    <property type="component" value="Chromosome C"/>
</dbReference>
<dbReference type="GO" id="GO:0005737">
    <property type="term" value="C:cytoplasm"/>
    <property type="evidence" value="ECO:0007669"/>
    <property type="project" value="TreeGrafter"/>
</dbReference>
<dbReference type="InterPro" id="IPR058923">
    <property type="entry name" value="RCC1-like_dom"/>
</dbReference>
<dbReference type="InterPro" id="IPR051553">
    <property type="entry name" value="Ran_GTPase-activating"/>
</dbReference>
<feature type="region of interest" description="Disordered" evidence="4">
    <location>
        <begin position="130"/>
        <end position="155"/>
    </location>
</feature>
<protein>
    <submittedName>
        <fullName evidence="6">LAFE_0C05798g1_1</fullName>
    </submittedName>
</protein>
<dbReference type="PROSITE" id="PS00625">
    <property type="entry name" value="RCC1_1"/>
    <property type="match status" value="1"/>
</dbReference>
<dbReference type="SUPFAM" id="SSF50985">
    <property type="entry name" value="RCC1/BLIP-II"/>
    <property type="match status" value="1"/>
</dbReference>
<organism evidence="6 7">
    <name type="scientific">Lachancea fermentati</name>
    <name type="common">Zygosaccharomyces fermentati</name>
    <dbReference type="NCBI Taxonomy" id="4955"/>
    <lineage>
        <taxon>Eukaryota</taxon>
        <taxon>Fungi</taxon>
        <taxon>Dikarya</taxon>
        <taxon>Ascomycota</taxon>
        <taxon>Saccharomycotina</taxon>
        <taxon>Saccharomycetes</taxon>
        <taxon>Saccharomycetales</taxon>
        <taxon>Saccharomycetaceae</taxon>
        <taxon>Lachancea</taxon>
    </lineage>
</organism>
<feature type="repeat" description="RCC1" evidence="3">
    <location>
        <begin position="104"/>
        <end position="182"/>
    </location>
</feature>
<dbReference type="OrthoDB" id="61110at2759"/>
<feature type="repeat" description="RCC1" evidence="3">
    <location>
        <begin position="412"/>
        <end position="466"/>
    </location>
</feature>
<feature type="repeat" description="RCC1" evidence="3">
    <location>
        <begin position="183"/>
        <end position="238"/>
    </location>
</feature>
<dbReference type="PROSITE" id="PS00626">
    <property type="entry name" value="RCC1_2"/>
    <property type="match status" value="3"/>
</dbReference>
<feature type="repeat" description="RCC1" evidence="3">
    <location>
        <begin position="348"/>
        <end position="411"/>
    </location>
</feature>
<dbReference type="PANTHER" id="PTHR45982">
    <property type="entry name" value="REGULATOR OF CHROMOSOME CONDENSATION"/>
    <property type="match status" value="1"/>
</dbReference>
<feature type="repeat" description="RCC1" evidence="3">
    <location>
        <begin position="239"/>
        <end position="291"/>
    </location>
</feature>
<evidence type="ECO:0000259" key="5">
    <source>
        <dbReference type="Pfam" id="PF25390"/>
    </source>
</evidence>
<evidence type="ECO:0000313" key="6">
    <source>
        <dbReference type="EMBL" id="SCW00511.1"/>
    </source>
</evidence>
<feature type="domain" description="RCC1-like" evidence="5">
    <location>
        <begin position="49"/>
        <end position="461"/>
    </location>
</feature>
<dbReference type="GO" id="GO:0005085">
    <property type="term" value="F:guanyl-nucleotide exchange factor activity"/>
    <property type="evidence" value="ECO:0007669"/>
    <property type="project" value="TreeGrafter"/>
</dbReference>
<keyword evidence="2" id="KW-0677">Repeat</keyword>
<dbReference type="AlphaFoldDB" id="A0A1G4M9L1"/>
<feature type="compositionally biased region" description="Acidic residues" evidence="4">
    <location>
        <begin position="132"/>
        <end position="146"/>
    </location>
</feature>